<reference evidence="2 3" key="1">
    <citation type="journal article" date="2022" name="Nat. Genet.">
        <title>Improved pea reference genome and pan-genome highlight genomic features and evolutionary characteristics.</title>
        <authorList>
            <person name="Yang T."/>
            <person name="Liu R."/>
            <person name="Luo Y."/>
            <person name="Hu S."/>
            <person name="Wang D."/>
            <person name="Wang C."/>
            <person name="Pandey M.K."/>
            <person name="Ge S."/>
            <person name="Xu Q."/>
            <person name="Li N."/>
            <person name="Li G."/>
            <person name="Huang Y."/>
            <person name="Saxena R.K."/>
            <person name="Ji Y."/>
            <person name="Li M."/>
            <person name="Yan X."/>
            <person name="He Y."/>
            <person name="Liu Y."/>
            <person name="Wang X."/>
            <person name="Xiang C."/>
            <person name="Varshney R.K."/>
            <person name="Ding H."/>
            <person name="Gao S."/>
            <person name="Zong X."/>
        </authorList>
    </citation>
    <scope>NUCLEOTIDE SEQUENCE [LARGE SCALE GENOMIC DNA]</scope>
    <source>
        <strain evidence="2 3">cv. Zhongwan 6</strain>
    </source>
</reference>
<dbReference type="InterPro" id="IPR001830">
    <property type="entry name" value="Glyco_trans_20"/>
</dbReference>
<dbReference type="GO" id="GO:0005829">
    <property type="term" value="C:cytosol"/>
    <property type="evidence" value="ECO:0007669"/>
    <property type="project" value="TreeGrafter"/>
</dbReference>
<organism evidence="2 3">
    <name type="scientific">Pisum sativum</name>
    <name type="common">Garden pea</name>
    <name type="synonym">Lathyrus oleraceus</name>
    <dbReference type="NCBI Taxonomy" id="3888"/>
    <lineage>
        <taxon>Eukaryota</taxon>
        <taxon>Viridiplantae</taxon>
        <taxon>Streptophyta</taxon>
        <taxon>Embryophyta</taxon>
        <taxon>Tracheophyta</taxon>
        <taxon>Spermatophyta</taxon>
        <taxon>Magnoliopsida</taxon>
        <taxon>eudicotyledons</taxon>
        <taxon>Gunneridae</taxon>
        <taxon>Pentapetalae</taxon>
        <taxon>rosids</taxon>
        <taxon>fabids</taxon>
        <taxon>Fabales</taxon>
        <taxon>Fabaceae</taxon>
        <taxon>Papilionoideae</taxon>
        <taxon>50 kb inversion clade</taxon>
        <taxon>NPAAA clade</taxon>
        <taxon>Hologalegina</taxon>
        <taxon>IRL clade</taxon>
        <taxon>Fabeae</taxon>
        <taxon>Lathyrus</taxon>
    </lineage>
</organism>
<dbReference type="PANTHER" id="PTHR10788">
    <property type="entry name" value="TREHALOSE-6-PHOSPHATE SYNTHASE"/>
    <property type="match status" value="1"/>
</dbReference>
<dbReference type="EMBL" id="JAMSHJ010000004">
    <property type="protein sequence ID" value="KAI5421586.1"/>
    <property type="molecule type" value="Genomic_DNA"/>
</dbReference>
<accession>A0A9D4XI94</accession>
<keyword evidence="3" id="KW-1185">Reference proteome</keyword>
<name>A0A9D4XI94_PEA</name>
<gene>
    <name evidence="2" type="ORF">KIW84_045128</name>
</gene>
<feature type="region of interest" description="Disordered" evidence="1">
    <location>
        <begin position="389"/>
        <end position="410"/>
    </location>
</feature>
<feature type="region of interest" description="Disordered" evidence="1">
    <location>
        <begin position="257"/>
        <end position="279"/>
    </location>
</feature>
<dbReference type="GO" id="GO:0004805">
    <property type="term" value="F:trehalose-phosphatase activity"/>
    <property type="evidence" value="ECO:0007669"/>
    <property type="project" value="TreeGrafter"/>
</dbReference>
<sequence>MFYNLVLILGFKSKGNIRVFRRCRPLNKVEMSAGCTTVVDFDAAKDGCLGILTIGSSAKKHSDLTGQTGTGKTFTRDCESNECVTQNQPPIKNCELALDSSISEEYASQVPPGYATVQFNKSGNLLQTINWKHLKRMRINQNLSCPLHSTTLGLTRVWIRQSIPSRINNSDDKSDVDGSSGNATPLRINPVSDPFVADALLALPEPLREHLSKGFSRSYGNPTCTELNLDLMTFSVILGTFHQVILVYHPQIWNRNHQSGPQPQQRVTPKPLAKHCGRKSQNTQANYQYTNHHKVVLLQIVAPARTDVSEHQKLTSQVHEIVGRINGRFGTLIAVPIHHLDRSLDFHALRASYAVTDVALVASLRCNTIPWCWCYLGKSSEKETVQISDGKVGVGPTNTEAPGTGNGHGRTHVSNAKSIKGHRKPSQSFIGVIELLLESICTCVPPSKDDNTSNVLPGTTTLSDMYIDVSMNKGKGKAGYFPQEENFAVP</sequence>
<evidence type="ECO:0000256" key="1">
    <source>
        <dbReference type="SAM" id="MobiDB-lite"/>
    </source>
</evidence>
<dbReference type="Proteomes" id="UP001058974">
    <property type="component" value="Chromosome 4"/>
</dbReference>
<protein>
    <submittedName>
        <fullName evidence="2">Uncharacterized protein</fullName>
    </submittedName>
</protein>
<dbReference type="PANTHER" id="PTHR10788:SF106">
    <property type="entry name" value="BCDNA.GH08860"/>
    <property type="match status" value="1"/>
</dbReference>
<comment type="caution">
    <text evidence="2">The sequence shown here is derived from an EMBL/GenBank/DDBJ whole genome shotgun (WGS) entry which is preliminary data.</text>
</comment>
<evidence type="ECO:0000313" key="2">
    <source>
        <dbReference type="EMBL" id="KAI5421586.1"/>
    </source>
</evidence>
<dbReference type="GO" id="GO:0003825">
    <property type="term" value="F:alpha,alpha-trehalose-phosphate synthase (UDP-forming) activity"/>
    <property type="evidence" value="ECO:0007669"/>
    <property type="project" value="TreeGrafter"/>
</dbReference>
<evidence type="ECO:0000313" key="3">
    <source>
        <dbReference type="Proteomes" id="UP001058974"/>
    </source>
</evidence>
<dbReference type="Gramene" id="Psat04G0512800-T1">
    <property type="protein sequence ID" value="KAI5421586.1"/>
    <property type="gene ID" value="KIW84_045128"/>
</dbReference>
<dbReference type="Pfam" id="PF00982">
    <property type="entry name" value="Glyco_transf_20"/>
    <property type="match status" value="1"/>
</dbReference>
<dbReference type="GO" id="GO:0005992">
    <property type="term" value="P:trehalose biosynthetic process"/>
    <property type="evidence" value="ECO:0007669"/>
    <property type="project" value="InterPro"/>
</dbReference>
<dbReference type="Gene3D" id="3.40.50.2000">
    <property type="entry name" value="Glycogen Phosphorylase B"/>
    <property type="match status" value="1"/>
</dbReference>
<feature type="compositionally biased region" description="Polar residues" evidence="1">
    <location>
        <begin position="257"/>
        <end position="267"/>
    </location>
</feature>
<proteinExistence type="predicted"/>
<dbReference type="SUPFAM" id="SSF53756">
    <property type="entry name" value="UDP-Glycosyltransferase/glycogen phosphorylase"/>
    <property type="match status" value="1"/>
</dbReference>
<dbReference type="AlphaFoldDB" id="A0A9D4XI94"/>